<comment type="caution">
    <text evidence="3">The sequence shown here is derived from an EMBL/GenBank/DDBJ whole genome shotgun (WGS) entry which is preliminary data.</text>
</comment>
<feature type="signal peptide" evidence="1">
    <location>
        <begin position="1"/>
        <end position="23"/>
    </location>
</feature>
<reference evidence="3 4" key="1">
    <citation type="submission" date="2024-11" db="EMBL/GenBank/DDBJ databases">
        <authorList>
            <person name="Kaparullina E.N."/>
            <person name="Delegan Y.A."/>
            <person name="Doronina N.V."/>
        </authorList>
    </citation>
    <scope>NUCLEOTIDE SEQUENCE [LARGE SCALE GENOMIC DNA]</scope>
    <source>
        <strain evidence="3 4">7sh_L</strain>
    </source>
</reference>
<dbReference type="InterPro" id="IPR013424">
    <property type="entry name" value="Ice-binding_C"/>
</dbReference>
<keyword evidence="1" id="KW-0732">Signal</keyword>
<name>A0ABW8GL31_9PROT</name>
<feature type="chain" id="PRO_5045499193" evidence="1">
    <location>
        <begin position="24"/>
        <end position="192"/>
    </location>
</feature>
<evidence type="ECO:0000256" key="1">
    <source>
        <dbReference type="SAM" id="SignalP"/>
    </source>
</evidence>
<keyword evidence="4" id="KW-1185">Reference proteome</keyword>
<evidence type="ECO:0000259" key="2">
    <source>
        <dbReference type="Pfam" id="PF07589"/>
    </source>
</evidence>
<proteinExistence type="predicted"/>
<sequence length="192" mass="20111">MLKKTMTAIALVAAMASGVSAQAATNDNYGTLLSGDFTPASSFATLSYNNIGNVYYFTLTANDLNALFTNKAFIGSIAVDADAKATVSSVLGDSPVSYKNGGGPGGIYDFRFDLFQGQDRLTANESVSWTATFNGPVELNSKSFALHVQGLTDAQGGSAWYTVSAVPEADTYAMLALGLGVLGFASRRRKVQ</sequence>
<dbReference type="EMBL" id="JBIWXY010000001">
    <property type="protein sequence ID" value="MFJ5445999.1"/>
    <property type="molecule type" value="Genomic_DNA"/>
</dbReference>
<gene>
    <name evidence="3" type="ORF">ACIKP9_07140</name>
</gene>
<organism evidence="3 4">
    <name type="scientific">Methylobacillus methanolivorans</name>
    <dbReference type="NCBI Taxonomy" id="1848927"/>
    <lineage>
        <taxon>Bacteria</taxon>
        <taxon>Pseudomonadati</taxon>
        <taxon>Pseudomonadota</taxon>
        <taxon>Betaproteobacteria</taxon>
        <taxon>Nitrosomonadales</taxon>
        <taxon>Methylophilaceae</taxon>
        <taxon>Methylobacillus</taxon>
    </lineage>
</organism>
<dbReference type="Pfam" id="PF07589">
    <property type="entry name" value="PEP-CTERM"/>
    <property type="match status" value="1"/>
</dbReference>
<feature type="domain" description="Ice-binding protein C-terminal" evidence="2">
    <location>
        <begin position="165"/>
        <end position="189"/>
    </location>
</feature>
<evidence type="ECO:0000313" key="3">
    <source>
        <dbReference type="EMBL" id="MFJ5445999.1"/>
    </source>
</evidence>
<dbReference type="Proteomes" id="UP001617669">
    <property type="component" value="Unassembled WGS sequence"/>
</dbReference>
<protein>
    <submittedName>
        <fullName evidence="3">PEP-CTERM sorting domain-containing protein</fullName>
    </submittedName>
</protein>
<accession>A0ABW8GL31</accession>
<evidence type="ECO:0000313" key="4">
    <source>
        <dbReference type="Proteomes" id="UP001617669"/>
    </source>
</evidence>
<dbReference type="RefSeq" id="WP_230347985.1">
    <property type="nucleotide sequence ID" value="NZ_JBIWXY010000001.1"/>
</dbReference>